<dbReference type="OrthoDB" id="9803628at2"/>
<dbReference type="InterPro" id="IPR036291">
    <property type="entry name" value="NAD(P)-bd_dom_sf"/>
</dbReference>
<evidence type="ECO:0000259" key="2">
    <source>
        <dbReference type="SMART" id="SM00822"/>
    </source>
</evidence>
<dbReference type="Gene3D" id="3.40.50.720">
    <property type="entry name" value="NAD(P)-binding Rossmann-like Domain"/>
    <property type="match status" value="1"/>
</dbReference>
<protein>
    <submittedName>
        <fullName evidence="3">SDR family oxidoreductase</fullName>
    </submittedName>
</protein>
<organism evidence="3 4">
    <name type="scientific">Pseudomonas cavernae</name>
    <dbReference type="NCBI Taxonomy" id="2320867"/>
    <lineage>
        <taxon>Bacteria</taxon>
        <taxon>Pseudomonadati</taxon>
        <taxon>Pseudomonadota</taxon>
        <taxon>Gammaproteobacteria</taxon>
        <taxon>Pseudomonadales</taxon>
        <taxon>Pseudomonadaceae</taxon>
        <taxon>Pseudomonas</taxon>
    </lineage>
</organism>
<dbReference type="EMBL" id="CP032419">
    <property type="protein sequence ID" value="AYC32999.1"/>
    <property type="molecule type" value="Genomic_DNA"/>
</dbReference>
<dbReference type="InterPro" id="IPR020904">
    <property type="entry name" value="Sc_DH/Rdtase_CS"/>
</dbReference>
<sequence length="256" mass="26524">MSKDCKVALITGAASGIGRATAELFSTQGYHVCLLDIQLAPLEALASEIISSGGQALALKTDTTCSADLQYAVAQTLDAWGRLDAVVSAAGIARQGLVTEMSEDGWERMLAVNLTGTFLLARHTIPALLQNGAGSFVAVSSDAGVRGSAGFAAYCASKHGVVGLVRCLALDYGPRGIRSNVVCPGFVETPMADELLAAEGAAEKRFYESQVPLGRFARADEVAQAILHLSSSQASYTNGMLYVIDGGNTAGTFVAD</sequence>
<accession>A0A385Z1B7</accession>
<gene>
    <name evidence="3" type="ORF">D3880_11765</name>
</gene>
<evidence type="ECO:0000256" key="1">
    <source>
        <dbReference type="ARBA" id="ARBA00006484"/>
    </source>
</evidence>
<proteinExistence type="inferred from homology"/>
<dbReference type="Pfam" id="PF13561">
    <property type="entry name" value="adh_short_C2"/>
    <property type="match status" value="1"/>
</dbReference>
<feature type="domain" description="Ketoreductase" evidence="2">
    <location>
        <begin position="6"/>
        <end position="175"/>
    </location>
</feature>
<dbReference type="PANTHER" id="PTHR42879:SF2">
    <property type="entry name" value="3-OXOACYL-[ACYL-CARRIER-PROTEIN] REDUCTASE FABG"/>
    <property type="match status" value="1"/>
</dbReference>
<keyword evidence="4" id="KW-1185">Reference proteome</keyword>
<dbReference type="RefSeq" id="WP_119893618.1">
    <property type="nucleotide sequence ID" value="NZ_CP032419.1"/>
</dbReference>
<evidence type="ECO:0000313" key="4">
    <source>
        <dbReference type="Proteomes" id="UP000265560"/>
    </source>
</evidence>
<dbReference type="CDD" id="cd05233">
    <property type="entry name" value="SDR_c"/>
    <property type="match status" value="1"/>
</dbReference>
<comment type="similarity">
    <text evidence="1">Belongs to the short-chain dehydrogenases/reductases (SDR) family.</text>
</comment>
<dbReference type="PROSITE" id="PS00061">
    <property type="entry name" value="ADH_SHORT"/>
    <property type="match status" value="1"/>
</dbReference>
<dbReference type="InterPro" id="IPR057326">
    <property type="entry name" value="KR_dom"/>
</dbReference>
<dbReference type="KEGG" id="pcav:D3880_11765"/>
<dbReference type="SMART" id="SM00822">
    <property type="entry name" value="PKS_KR"/>
    <property type="match status" value="1"/>
</dbReference>
<name>A0A385Z1B7_9PSED</name>
<dbReference type="Proteomes" id="UP000265560">
    <property type="component" value="Chromosome"/>
</dbReference>
<dbReference type="GO" id="GO:0032787">
    <property type="term" value="P:monocarboxylic acid metabolic process"/>
    <property type="evidence" value="ECO:0007669"/>
    <property type="project" value="UniProtKB-ARBA"/>
</dbReference>
<dbReference type="PRINTS" id="PR00081">
    <property type="entry name" value="GDHRDH"/>
</dbReference>
<dbReference type="SUPFAM" id="SSF51735">
    <property type="entry name" value="NAD(P)-binding Rossmann-fold domains"/>
    <property type="match status" value="1"/>
</dbReference>
<dbReference type="AlphaFoldDB" id="A0A385Z1B7"/>
<dbReference type="PANTHER" id="PTHR42879">
    <property type="entry name" value="3-OXOACYL-(ACYL-CARRIER-PROTEIN) REDUCTASE"/>
    <property type="match status" value="1"/>
</dbReference>
<dbReference type="PRINTS" id="PR00080">
    <property type="entry name" value="SDRFAMILY"/>
</dbReference>
<evidence type="ECO:0000313" key="3">
    <source>
        <dbReference type="EMBL" id="AYC32999.1"/>
    </source>
</evidence>
<dbReference type="InterPro" id="IPR002347">
    <property type="entry name" value="SDR_fam"/>
</dbReference>
<dbReference type="InterPro" id="IPR050259">
    <property type="entry name" value="SDR"/>
</dbReference>
<dbReference type="FunFam" id="3.40.50.720:FF:000084">
    <property type="entry name" value="Short-chain dehydrogenase reductase"/>
    <property type="match status" value="1"/>
</dbReference>
<reference evidence="4" key="1">
    <citation type="submission" date="2018-09" db="EMBL/GenBank/DDBJ databases">
        <authorList>
            <person name="Zhu H."/>
        </authorList>
    </citation>
    <scope>NUCLEOTIDE SEQUENCE [LARGE SCALE GENOMIC DNA]</scope>
    <source>
        <strain evidence="4">K2W31S-8</strain>
    </source>
</reference>